<evidence type="ECO:0000313" key="8">
    <source>
        <dbReference type="EMBL" id="NEZ54692.1"/>
    </source>
</evidence>
<protein>
    <submittedName>
        <fullName evidence="8">Type IV secretory system conjugative DNA transfer family protein</fullName>
    </submittedName>
</protein>
<feature type="region of interest" description="Disordered" evidence="6">
    <location>
        <begin position="564"/>
        <end position="588"/>
    </location>
</feature>
<evidence type="ECO:0000256" key="4">
    <source>
        <dbReference type="ARBA" id="ARBA00022989"/>
    </source>
</evidence>
<evidence type="ECO:0000256" key="1">
    <source>
        <dbReference type="ARBA" id="ARBA00004651"/>
    </source>
</evidence>
<reference evidence="8 9" key="1">
    <citation type="journal article" date="2020" name="Microb. Ecol.">
        <title>Ecogenomics of the Marine Benthic Filamentous Cyanobacterium Adonisia.</title>
        <authorList>
            <person name="Walter J.M."/>
            <person name="Coutinho F.H."/>
            <person name="Leomil L."/>
            <person name="Hargreaves P.I."/>
            <person name="Campeao M.E."/>
            <person name="Vieira V.V."/>
            <person name="Silva B.S."/>
            <person name="Fistarol G.O."/>
            <person name="Salomon P.S."/>
            <person name="Sawabe T."/>
            <person name="Mino S."/>
            <person name="Hosokawa M."/>
            <person name="Miyashita H."/>
            <person name="Maruyama F."/>
            <person name="van Verk M.C."/>
            <person name="Dutilh B.E."/>
            <person name="Thompson C.C."/>
            <person name="Thompson F.L."/>
        </authorList>
    </citation>
    <scope>NUCLEOTIDE SEQUENCE [LARGE SCALE GENOMIC DNA]</scope>
    <source>
        <strain evidence="8 9">CCMR0081</strain>
    </source>
</reference>
<dbReference type="PANTHER" id="PTHR37937:SF1">
    <property type="entry name" value="CONJUGATIVE TRANSFER: DNA TRANSPORT"/>
    <property type="match status" value="1"/>
</dbReference>
<comment type="subcellular location">
    <subcellularLocation>
        <location evidence="1">Cell membrane</location>
        <topology evidence="1">Multi-pass membrane protein</topology>
    </subcellularLocation>
</comment>
<sequence length="588" mass="64399">MADSLGSTQPASPSANYLSSLSPQQLGILGACAVGILALVILGNQGSGRKSRLATSRWAKGSDRSRAKKRAKQQINGREKNKVTLWVNGPKINVVHREEKPTQYNVSGDHKTIYIPDAQRGMSVIGGSGTGKTFSVIDPVIRSAITQGFPLCLYDFKYPAQTQRVAALAQAAGYEVNIFAPGFPESQVCNPLDFIHDATDAATARQIAEVLNRNFKLSAAQSDDPFFSNSGDQLVEATLLLAKALPHPDVMTAYTILSDPDLINRLKGINAVNPWVGVAFGQLLSTAKSEKTVASIVSTAALVFTRFMKAGMLPAFCGESTLPLDMTGKRLLIFGMDRNKRDVVGPLVATVLHMVITRNVTRPRTDPLVVVLDELPTLYLPNLVQWLNENREDGLCTLIGYQNQTQLEKAYGKELAQAIFGGTASKFMFNPQSAESADMFSRMLGDEEIRYKSKSRNTGSGKSSITRADQERTRRLFAPEQFNRLPQGHCIYINPAYGSRKEGSVPQKLKIKVTPREIKAQTLSIQCWEQLRNSLISRGIGNTPQDPKAVTIREQEFQTKLPLTRSNDTTMPTGNALTASPQTISRRI</sequence>
<evidence type="ECO:0000256" key="6">
    <source>
        <dbReference type="SAM" id="MobiDB-lite"/>
    </source>
</evidence>
<dbReference type="InterPro" id="IPR051539">
    <property type="entry name" value="T4SS-coupling_protein"/>
</dbReference>
<evidence type="ECO:0000313" key="9">
    <source>
        <dbReference type="Proteomes" id="UP000481033"/>
    </source>
</evidence>
<keyword evidence="4" id="KW-1133">Transmembrane helix</keyword>
<keyword evidence="5" id="KW-0472">Membrane</keyword>
<gene>
    <name evidence="8" type="ORF">DXZ20_03085</name>
</gene>
<dbReference type="Proteomes" id="UP000481033">
    <property type="component" value="Unassembled WGS sequence"/>
</dbReference>
<comment type="caution">
    <text evidence="8">The sequence shown here is derived from an EMBL/GenBank/DDBJ whole genome shotgun (WGS) entry which is preliminary data.</text>
</comment>
<evidence type="ECO:0000259" key="7">
    <source>
        <dbReference type="Pfam" id="PF10412"/>
    </source>
</evidence>
<dbReference type="CDD" id="cd01127">
    <property type="entry name" value="TrwB_TraG_TraD_VirD4"/>
    <property type="match status" value="1"/>
</dbReference>
<keyword evidence="9" id="KW-1185">Reference proteome</keyword>
<dbReference type="AlphaFoldDB" id="A0A6M0RG28"/>
<proteinExistence type="predicted"/>
<name>A0A6M0RG28_9CYAN</name>
<dbReference type="RefSeq" id="WP_163696345.1">
    <property type="nucleotide sequence ID" value="NZ_QXHD01000003.1"/>
</dbReference>
<evidence type="ECO:0000256" key="3">
    <source>
        <dbReference type="ARBA" id="ARBA00022692"/>
    </source>
</evidence>
<dbReference type="InterPro" id="IPR027417">
    <property type="entry name" value="P-loop_NTPase"/>
</dbReference>
<feature type="region of interest" description="Disordered" evidence="6">
    <location>
        <begin position="52"/>
        <end position="75"/>
    </location>
</feature>
<evidence type="ECO:0000256" key="2">
    <source>
        <dbReference type="ARBA" id="ARBA00022475"/>
    </source>
</evidence>
<dbReference type="GO" id="GO:0005886">
    <property type="term" value="C:plasma membrane"/>
    <property type="evidence" value="ECO:0007669"/>
    <property type="project" value="UniProtKB-SubCell"/>
</dbReference>
<accession>A0A6M0RG28</accession>
<evidence type="ECO:0000256" key="5">
    <source>
        <dbReference type="ARBA" id="ARBA00023136"/>
    </source>
</evidence>
<keyword evidence="3" id="KW-0812">Transmembrane</keyword>
<dbReference type="Pfam" id="PF10412">
    <property type="entry name" value="TrwB_AAD_bind"/>
    <property type="match status" value="1"/>
</dbReference>
<dbReference type="SUPFAM" id="SSF52540">
    <property type="entry name" value="P-loop containing nucleoside triphosphate hydrolases"/>
    <property type="match status" value="1"/>
</dbReference>
<organism evidence="8 9">
    <name type="scientific">Adonisia turfae CCMR0081</name>
    <dbReference type="NCBI Taxonomy" id="2292702"/>
    <lineage>
        <taxon>Bacteria</taxon>
        <taxon>Bacillati</taxon>
        <taxon>Cyanobacteriota</taxon>
        <taxon>Adonisia</taxon>
        <taxon>Adonisia turfae</taxon>
    </lineage>
</organism>
<feature type="domain" description="Type IV secretion system coupling protein TraD DNA-binding" evidence="7">
    <location>
        <begin position="119"/>
        <end position="492"/>
    </location>
</feature>
<dbReference type="EMBL" id="QXHD01000003">
    <property type="protein sequence ID" value="NEZ54692.1"/>
    <property type="molecule type" value="Genomic_DNA"/>
</dbReference>
<dbReference type="InterPro" id="IPR019476">
    <property type="entry name" value="T4SS_TraD_DNA-bd"/>
</dbReference>
<dbReference type="Gene3D" id="3.40.50.300">
    <property type="entry name" value="P-loop containing nucleotide triphosphate hydrolases"/>
    <property type="match status" value="1"/>
</dbReference>
<keyword evidence="2" id="KW-1003">Cell membrane</keyword>
<dbReference type="PANTHER" id="PTHR37937">
    <property type="entry name" value="CONJUGATIVE TRANSFER: DNA TRANSPORT"/>
    <property type="match status" value="1"/>
</dbReference>